<dbReference type="EMBL" id="AP021858">
    <property type="protein sequence ID" value="BBO23820.1"/>
    <property type="molecule type" value="Genomic_DNA"/>
</dbReference>
<evidence type="ECO:0000256" key="1">
    <source>
        <dbReference type="SAM" id="MobiDB-lite"/>
    </source>
</evidence>
<accession>A0A809R8H7</accession>
<gene>
    <name evidence="2" type="ORF">NPRO_14150</name>
</gene>
<dbReference type="AlphaFoldDB" id="A0A809R8H7"/>
<name>A0A809R8H7_9BACT</name>
<organism evidence="2 3">
    <name type="scientific">Candidatus Nitrosymbiomonas proteolyticus</name>
    <dbReference type="NCBI Taxonomy" id="2608984"/>
    <lineage>
        <taxon>Bacteria</taxon>
        <taxon>Bacillati</taxon>
        <taxon>Armatimonadota</taxon>
        <taxon>Armatimonadota incertae sedis</taxon>
        <taxon>Candidatus Nitrosymbiomonas</taxon>
    </lineage>
</organism>
<protein>
    <submittedName>
        <fullName evidence="2">Uncharacterized protein</fullName>
    </submittedName>
</protein>
<reference evidence="2" key="1">
    <citation type="journal article" name="DNA Res.">
        <title>The physiological potential of anammox bacteria as revealed by their core genome structure.</title>
        <authorList>
            <person name="Okubo T."/>
            <person name="Toyoda A."/>
            <person name="Fukuhara K."/>
            <person name="Uchiyama I."/>
            <person name="Harigaya Y."/>
            <person name="Kuroiwa M."/>
            <person name="Suzuki T."/>
            <person name="Murakami Y."/>
            <person name="Suwa Y."/>
            <person name="Takami H."/>
        </authorList>
    </citation>
    <scope>NUCLEOTIDE SEQUENCE</scope>
    <source>
        <strain evidence="2">317325-2</strain>
    </source>
</reference>
<dbReference type="Proteomes" id="UP000662873">
    <property type="component" value="Chromosome"/>
</dbReference>
<sequence length="140" mass="15210">MSREVAEDLMDPTERPLGPAPVKSEVEEDDPYDATAVMLPSPPGFDSLGSMARCMAEEYAMMGFSGPLLLKMFRNPFYQALHGVWQARGDAYVVDLLRGVFGDEALSDEVVSSIPQPPRTPLATTIPVVSANTDRSNPHA</sequence>
<dbReference type="KEGG" id="npy:NPRO_14150"/>
<evidence type="ECO:0000313" key="2">
    <source>
        <dbReference type="EMBL" id="BBO23820.1"/>
    </source>
</evidence>
<feature type="region of interest" description="Disordered" evidence="1">
    <location>
        <begin position="1"/>
        <end position="29"/>
    </location>
</feature>
<proteinExistence type="predicted"/>
<evidence type="ECO:0000313" key="3">
    <source>
        <dbReference type="Proteomes" id="UP000662873"/>
    </source>
</evidence>